<evidence type="ECO:0000256" key="1">
    <source>
        <dbReference type="SAM" id="MobiDB-lite"/>
    </source>
</evidence>
<gene>
    <name evidence="2" type="ORF">E1757_00620</name>
</gene>
<dbReference type="Proteomes" id="UP000295636">
    <property type="component" value="Unassembled WGS sequence"/>
</dbReference>
<proteinExistence type="predicted"/>
<accession>A0A4R5KW18</accession>
<dbReference type="EMBL" id="SMRT01000001">
    <property type="protein sequence ID" value="TDG00184.1"/>
    <property type="molecule type" value="Genomic_DNA"/>
</dbReference>
<feature type="region of interest" description="Disordered" evidence="1">
    <location>
        <begin position="1"/>
        <end position="34"/>
    </location>
</feature>
<protein>
    <submittedName>
        <fullName evidence="2">Uncharacterized protein</fullName>
    </submittedName>
</protein>
<reference evidence="2 3" key="1">
    <citation type="submission" date="2019-03" db="EMBL/GenBank/DDBJ databases">
        <title>This is whole genome sequence of Paenibacillus sp MS74 strain.</title>
        <authorList>
            <person name="Trinh H.N."/>
        </authorList>
    </citation>
    <scope>NUCLEOTIDE SEQUENCE [LARGE SCALE GENOMIC DNA]</scope>
    <source>
        <strain evidence="2 3">MS74</strain>
    </source>
</reference>
<evidence type="ECO:0000313" key="3">
    <source>
        <dbReference type="Proteomes" id="UP000295636"/>
    </source>
</evidence>
<comment type="caution">
    <text evidence="2">The sequence shown here is derived from an EMBL/GenBank/DDBJ whole genome shotgun (WGS) entry which is preliminary data.</text>
</comment>
<sequence length="90" mass="10186">MRGRRLRPHAAPFNQEGRLRSDCKGGQDAGRGPGMFRGDTPFELMECVVGSFYLNRLRFKAVRPMAALFFVCCLEYKLLTDKPERYGAGP</sequence>
<keyword evidence="3" id="KW-1185">Reference proteome</keyword>
<organism evidence="2 3">
    <name type="scientific">Paenibacillus piri</name>
    <dbReference type="NCBI Taxonomy" id="2547395"/>
    <lineage>
        <taxon>Bacteria</taxon>
        <taxon>Bacillati</taxon>
        <taxon>Bacillota</taxon>
        <taxon>Bacilli</taxon>
        <taxon>Bacillales</taxon>
        <taxon>Paenibacillaceae</taxon>
        <taxon>Paenibacillus</taxon>
    </lineage>
</organism>
<dbReference type="RefSeq" id="WP_133224878.1">
    <property type="nucleotide sequence ID" value="NZ_SMRT01000001.1"/>
</dbReference>
<evidence type="ECO:0000313" key="2">
    <source>
        <dbReference type="EMBL" id="TDG00184.1"/>
    </source>
</evidence>
<name>A0A4R5KW18_9BACL</name>
<dbReference type="AlphaFoldDB" id="A0A4R5KW18"/>